<accession>A0ABY5IS00</accession>
<dbReference type="EMBL" id="CP101751">
    <property type="protein sequence ID" value="UUC45593.1"/>
    <property type="molecule type" value="Genomic_DNA"/>
</dbReference>
<reference evidence="2" key="1">
    <citation type="submission" date="2022-07" db="EMBL/GenBank/DDBJ databases">
        <title>Isolation, identification, and degradation of a PFOSA degrading strain from sewage treatment plant.</title>
        <authorList>
            <person name="Zhang L."/>
            <person name="Huo Y."/>
        </authorList>
    </citation>
    <scope>NUCLEOTIDE SEQUENCE</scope>
    <source>
        <strain evidence="2">C1</strain>
    </source>
</reference>
<evidence type="ECO:0000313" key="3">
    <source>
        <dbReference type="Proteomes" id="UP001059844"/>
    </source>
</evidence>
<name>A0ABY5IS00_9FLAO</name>
<evidence type="ECO:0000256" key="1">
    <source>
        <dbReference type="SAM" id="MobiDB-lite"/>
    </source>
</evidence>
<organism evidence="2 3">
    <name type="scientific">Flavobacterium cerinum</name>
    <dbReference type="NCBI Taxonomy" id="2502784"/>
    <lineage>
        <taxon>Bacteria</taxon>
        <taxon>Pseudomonadati</taxon>
        <taxon>Bacteroidota</taxon>
        <taxon>Flavobacteriia</taxon>
        <taxon>Flavobacteriales</taxon>
        <taxon>Flavobacteriaceae</taxon>
        <taxon>Flavobacterium</taxon>
    </lineage>
</organism>
<evidence type="ECO:0000313" key="2">
    <source>
        <dbReference type="EMBL" id="UUC45593.1"/>
    </source>
</evidence>
<gene>
    <name evidence="2" type="ORF">NOX80_18475</name>
</gene>
<protein>
    <submittedName>
        <fullName evidence="2">Uncharacterized protein</fullName>
    </submittedName>
</protein>
<dbReference type="RefSeq" id="WP_256551286.1">
    <property type="nucleotide sequence ID" value="NZ_CP101751.1"/>
</dbReference>
<proteinExistence type="predicted"/>
<feature type="region of interest" description="Disordered" evidence="1">
    <location>
        <begin position="1"/>
        <end position="25"/>
    </location>
</feature>
<dbReference type="Proteomes" id="UP001059844">
    <property type="component" value="Chromosome"/>
</dbReference>
<keyword evidence="3" id="KW-1185">Reference proteome</keyword>
<sequence length="143" mass="16534">MKKNKTNRNSSAKKKETIAFKPGPNGGEYADYKLGTIARDKYRKNYSVSYGYNQYLGAANLTEAKKILDKYTAKKTKHLPIHEVKVGDRIKYDNGKERFTLTITAVNHRDGEVDVKWRNKEGQIYSYDFENGFVKKIKTTKKQ</sequence>